<dbReference type="InterPro" id="IPR045857">
    <property type="entry name" value="O16G_dom_2"/>
</dbReference>
<dbReference type="InterPro" id="IPR006047">
    <property type="entry name" value="GH13_cat_dom"/>
</dbReference>
<comment type="similarity">
    <text evidence="1 3">Belongs to the glycosyl hydrolase 13 family.</text>
</comment>
<dbReference type="SUPFAM" id="SSF51011">
    <property type="entry name" value="Glycosyl hydrolase domain"/>
    <property type="match status" value="1"/>
</dbReference>
<dbReference type="InterPro" id="IPR013780">
    <property type="entry name" value="Glyco_hydro_b"/>
</dbReference>
<sequence length="553" mass="65085">MKQTKKWWKEAVAYQIYPRSFYDTNGDGIGDIRGIIEKLDYLKDLGVDVVWLSPVYQSPNDDNGYDISDYKAIMSEFGTMKDLDELMEKIHKRGMKLIMDLVINHTSDEHEWFIESRSSKDNLYRDYYIWHPGKKDGSRPNNWESIFNGPAWEWDDKTKEYYMHIFSKKQPDLNWENPEVRQSLYNMINWWLNKGIDGFRIDAITHIKKKPGLPDLPNPLKKEVVPSFDAHMNQPGIGKFLTELTENTFKNYDVMTVGEANGVNIEEAEQWVGEKNGYFNMIFQFEHLNLWENKEKFDLIEFKKILTKWQKGLEGIGWNALFIENHDLVRVVSFLGNDASMRKTSAKALAMMYFFMQGTPFIYQGQEIGMTNVHFSSLDEYDDIQSVNKARKMMEEGSKQAEAMQYIWANSRDNTRTPMQWDSSEQAGFTTGIPWLKVNDNYADINVAESYEDPSSVYNFYKKMINIRRHSETLIYGTYELIEEKHPTVYAYLRHGEQEDFLIMVNMFDGHEKMNFSKYKLKELVLANYKVNDSVNKGILLRPYEARMYKISK</sequence>
<keyword evidence="2 4" id="KW-0326">Glycosidase</keyword>
<keyword evidence="7" id="KW-1185">Reference proteome</keyword>
<comment type="catalytic activity">
    <reaction evidence="4">
        <text>Endohydrolysis of (1-&gt;4)-alpha-D-glucosidic linkages in polysaccharides containing three or more (1-&gt;4)-alpha-linked D-glucose units.</text>
        <dbReference type="EC" id="3.2.1.1"/>
    </reaction>
</comment>
<reference evidence="6 7" key="1">
    <citation type="journal article" date="2012" name="Int. J. Syst. Evol. Microbiol.">
        <title>Characterization of Tetragenococcus strains from sugar thick juice reveals a novel species, Tetragenococcus osmophilus sp. nov., and divides Tetragenococcus halophilus into two subspecies, T. halophilus subsp. halophilus subsp. nov. and T. halophilus subsp. flandriensis subsp. nov.</title>
        <authorList>
            <person name="Juste A."/>
            <person name="Van Trappen S."/>
            <person name="Verreth C."/>
            <person name="Cleenwerck I."/>
            <person name="De Vos P."/>
            <person name="Lievens B."/>
            <person name="Willems K.A."/>
        </authorList>
    </citation>
    <scope>NUCLEOTIDE SEQUENCE [LARGE SCALE GENOMIC DNA]</scope>
    <source>
        <strain evidence="6 7">JCM 31126</strain>
    </source>
</reference>
<accession>A0ABN5QXG8</accession>
<dbReference type="NCBIfam" id="NF008183">
    <property type="entry name" value="PRK10933.1"/>
    <property type="match status" value="1"/>
</dbReference>
<dbReference type="SUPFAM" id="SSF51445">
    <property type="entry name" value="(Trans)glycosidases"/>
    <property type="match status" value="1"/>
</dbReference>
<dbReference type="EC" id="3.2.1.1" evidence="4"/>
<dbReference type="RefSeq" id="WP_123936243.1">
    <property type="nucleotide sequence ID" value="NZ_CP027783.1"/>
</dbReference>
<evidence type="ECO:0000259" key="5">
    <source>
        <dbReference type="SMART" id="SM00642"/>
    </source>
</evidence>
<organism evidence="6 7">
    <name type="scientific">Tetragenococcus osmophilus</name>
    <dbReference type="NCBI Taxonomy" id="526944"/>
    <lineage>
        <taxon>Bacteria</taxon>
        <taxon>Bacillati</taxon>
        <taxon>Bacillota</taxon>
        <taxon>Bacilli</taxon>
        <taxon>Lactobacillales</taxon>
        <taxon>Enterococcaceae</taxon>
        <taxon>Tetragenococcus</taxon>
    </lineage>
</organism>
<evidence type="ECO:0000256" key="3">
    <source>
        <dbReference type="RuleBase" id="RU003615"/>
    </source>
</evidence>
<dbReference type="Proteomes" id="UP000268310">
    <property type="component" value="Chromosome"/>
</dbReference>
<proteinExistence type="inferred from homology"/>
<dbReference type="Gene3D" id="2.60.40.1180">
    <property type="entry name" value="Golgi alpha-mannosidase II"/>
    <property type="match status" value="1"/>
</dbReference>
<name>A0ABN5QXG8_9ENTE</name>
<evidence type="ECO:0000256" key="2">
    <source>
        <dbReference type="ARBA" id="ARBA00023295"/>
    </source>
</evidence>
<protein>
    <recommendedName>
        <fullName evidence="4">Alpha-amylase</fullName>
        <ecNumber evidence="4">3.2.1.1</ecNumber>
    </recommendedName>
</protein>
<evidence type="ECO:0000256" key="1">
    <source>
        <dbReference type="ARBA" id="ARBA00008061"/>
    </source>
</evidence>
<dbReference type="PRINTS" id="PR00110">
    <property type="entry name" value="ALPHAAMYLASE"/>
</dbReference>
<dbReference type="EMBL" id="CP027783">
    <property type="protein sequence ID" value="AYW48436.1"/>
    <property type="molecule type" value="Genomic_DNA"/>
</dbReference>
<dbReference type="Gene3D" id="3.90.400.10">
    <property type="entry name" value="Oligo-1,6-glucosidase, Domain 2"/>
    <property type="match status" value="1"/>
</dbReference>
<dbReference type="InterPro" id="IPR017853">
    <property type="entry name" value="GH"/>
</dbReference>
<dbReference type="CDD" id="cd11333">
    <property type="entry name" value="AmyAc_SI_OligoGlu_DGase"/>
    <property type="match status" value="1"/>
</dbReference>
<dbReference type="Pfam" id="PF00128">
    <property type="entry name" value="Alpha-amylase"/>
    <property type="match status" value="1"/>
</dbReference>
<keyword evidence="4" id="KW-0119">Carbohydrate metabolism</keyword>
<evidence type="ECO:0000313" key="6">
    <source>
        <dbReference type="EMBL" id="AYW48436.1"/>
    </source>
</evidence>
<feature type="domain" description="Glycosyl hydrolase family 13 catalytic" evidence="5">
    <location>
        <begin position="15"/>
        <end position="416"/>
    </location>
</feature>
<dbReference type="PANTHER" id="PTHR10357">
    <property type="entry name" value="ALPHA-AMYLASE FAMILY MEMBER"/>
    <property type="match status" value="1"/>
</dbReference>
<evidence type="ECO:0000313" key="7">
    <source>
        <dbReference type="Proteomes" id="UP000268310"/>
    </source>
</evidence>
<evidence type="ECO:0000256" key="4">
    <source>
        <dbReference type="RuleBase" id="RU361134"/>
    </source>
</evidence>
<dbReference type="InterPro" id="IPR006046">
    <property type="entry name" value="Alpha_amylase"/>
</dbReference>
<gene>
    <name evidence="6" type="ORF">C7K38_08700</name>
</gene>
<keyword evidence="4" id="KW-0378">Hydrolase</keyword>
<dbReference type="SMART" id="SM00642">
    <property type="entry name" value="Aamy"/>
    <property type="match status" value="1"/>
</dbReference>
<dbReference type="PANTHER" id="PTHR10357:SF178">
    <property type="entry name" value="OLIGO-1,6-GLUCOSIDASE 3-RELATED"/>
    <property type="match status" value="1"/>
</dbReference>
<dbReference type="Gene3D" id="3.20.20.80">
    <property type="entry name" value="Glycosidases"/>
    <property type="match status" value="2"/>
</dbReference>